<comment type="caution">
    <text evidence="1">The sequence shown here is derived from an EMBL/GenBank/DDBJ whole genome shotgun (WGS) entry which is preliminary data.</text>
</comment>
<accession>A0AAV2YZB3</accession>
<keyword evidence="2" id="KW-1185">Reference proteome</keyword>
<sequence length="222" mass="25266">MAGRPLLIVVVCGRPQPGHGDFEDLLLDSIIQRRVAKEKVTREWISVQARCLYDDANCDSTIRTFEESPKWNLTVLTDDVLVSRVVQYMAFLRTFNASVNLDNTVLMVEIAVYFEDARTQTLPPVLIWKEKKSSKAVVKRVHAENKALVWHSMRVHISKETKSNYKQRGIRMAVIPGGLTPYLQAGGVVIYKFFKDIVCNHRCLEGIHECAVHEGWQPKASD</sequence>
<evidence type="ECO:0000313" key="1">
    <source>
        <dbReference type="EMBL" id="DBA00418.1"/>
    </source>
</evidence>
<organism evidence="1 2">
    <name type="scientific">Lagenidium giganteum</name>
    <dbReference type="NCBI Taxonomy" id="4803"/>
    <lineage>
        <taxon>Eukaryota</taxon>
        <taxon>Sar</taxon>
        <taxon>Stramenopiles</taxon>
        <taxon>Oomycota</taxon>
        <taxon>Peronosporomycetes</taxon>
        <taxon>Pythiales</taxon>
        <taxon>Pythiaceae</taxon>
    </lineage>
</organism>
<gene>
    <name evidence="1" type="ORF">N0F65_012949</name>
</gene>
<name>A0AAV2YZB3_9STRA</name>
<reference evidence="1" key="1">
    <citation type="submission" date="2022-11" db="EMBL/GenBank/DDBJ databases">
        <authorList>
            <person name="Morgan W.R."/>
            <person name="Tartar A."/>
        </authorList>
    </citation>
    <scope>NUCLEOTIDE SEQUENCE</scope>
    <source>
        <strain evidence="1">ARSEF 373</strain>
    </source>
</reference>
<reference evidence="1" key="2">
    <citation type="journal article" date="2023" name="Microbiol Resour">
        <title>Decontamination and Annotation of the Draft Genome Sequence of the Oomycete Lagenidium giganteum ARSEF 373.</title>
        <authorList>
            <person name="Morgan W.R."/>
            <person name="Tartar A."/>
        </authorList>
    </citation>
    <scope>NUCLEOTIDE SEQUENCE</scope>
    <source>
        <strain evidence="1">ARSEF 373</strain>
    </source>
</reference>
<dbReference type="EMBL" id="DAKRPA010000064">
    <property type="protein sequence ID" value="DBA00418.1"/>
    <property type="molecule type" value="Genomic_DNA"/>
</dbReference>
<dbReference type="Proteomes" id="UP001146120">
    <property type="component" value="Unassembled WGS sequence"/>
</dbReference>
<dbReference type="AlphaFoldDB" id="A0AAV2YZB3"/>
<proteinExistence type="predicted"/>
<protein>
    <submittedName>
        <fullName evidence="1">Uncharacterized protein</fullName>
    </submittedName>
</protein>
<evidence type="ECO:0000313" key="2">
    <source>
        <dbReference type="Proteomes" id="UP001146120"/>
    </source>
</evidence>